<keyword evidence="1" id="KW-1185">Reference proteome</keyword>
<dbReference type="WBParaSite" id="SPAL_0001049600.1">
    <property type="protein sequence ID" value="SPAL_0001049600.1"/>
    <property type="gene ID" value="SPAL_0001049600"/>
</dbReference>
<dbReference type="AlphaFoldDB" id="A0A0N5BXG8"/>
<evidence type="ECO:0000313" key="1">
    <source>
        <dbReference type="Proteomes" id="UP000046392"/>
    </source>
</evidence>
<organism evidence="1 2">
    <name type="scientific">Strongyloides papillosus</name>
    <name type="common">Intestinal threadworm</name>
    <dbReference type="NCBI Taxonomy" id="174720"/>
    <lineage>
        <taxon>Eukaryota</taxon>
        <taxon>Metazoa</taxon>
        <taxon>Ecdysozoa</taxon>
        <taxon>Nematoda</taxon>
        <taxon>Chromadorea</taxon>
        <taxon>Rhabditida</taxon>
        <taxon>Tylenchina</taxon>
        <taxon>Panagrolaimomorpha</taxon>
        <taxon>Strongyloidoidea</taxon>
        <taxon>Strongyloididae</taxon>
        <taxon>Strongyloides</taxon>
    </lineage>
</organism>
<dbReference type="Proteomes" id="UP000046392">
    <property type="component" value="Unplaced"/>
</dbReference>
<sequence>MSSVIKSTIVAIFAFLLISINGQILVNPTLGYFGARYLMPRPLVPVASPVVASVPVAAPVVAAPRVVAPVPVAAPVIAAPRVVAPVPVAAPVFASAPVVAAPRMVAPVPVAAPIPTVREAVYVPAYAPFARSAVLFGSSKKN</sequence>
<protein>
    <submittedName>
        <fullName evidence="2">Skin secretory protein xP2-like</fullName>
    </submittedName>
</protein>
<accession>A0A0N5BXG8</accession>
<proteinExistence type="predicted"/>
<name>A0A0N5BXG8_STREA</name>
<evidence type="ECO:0000313" key="2">
    <source>
        <dbReference type="WBParaSite" id="SPAL_0001049600.1"/>
    </source>
</evidence>
<reference evidence="2" key="1">
    <citation type="submission" date="2017-02" db="UniProtKB">
        <authorList>
            <consortium name="WormBaseParasite"/>
        </authorList>
    </citation>
    <scope>IDENTIFICATION</scope>
</reference>